<organism evidence="2">
    <name type="scientific">Siphoviridae sp. ctj7f2</name>
    <dbReference type="NCBI Taxonomy" id="2823593"/>
    <lineage>
        <taxon>Viruses</taxon>
        <taxon>Duplodnaviria</taxon>
        <taxon>Heunggongvirae</taxon>
        <taxon>Uroviricota</taxon>
        <taxon>Caudoviricetes</taxon>
    </lineage>
</organism>
<feature type="compositionally biased region" description="Polar residues" evidence="1">
    <location>
        <begin position="38"/>
        <end position="47"/>
    </location>
</feature>
<reference evidence="2" key="1">
    <citation type="journal article" date="2021" name="Proc. Natl. Acad. Sci. U.S.A.">
        <title>A Catalog of Tens of Thousands of Viruses from Human Metagenomes Reveals Hidden Associations with Chronic Diseases.</title>
        <authorList>
            <person name="Tisza M.J."/>
            <person name="Buck C.B."/>
        </authorList>
    </citation>
    <scope>NUCLEOTIDE SEQUENCE</scope>
    <source>
        <strain evidence="2">Ctj7f2</strain>
    </source>
</reference>
<feature type="region of interest" description="Disordered" evidence="1">
    <location>
        <begin position="27"/>
        <end position="59"/>
    </location>
</feature>
<accession>A0A8S5L8N6</accession>
<proteinExistence type="predicted"/>
<evidence type="ECO:0000313" key="2">
    <source>
        <dbReference type="EMBL" id="DAD66285.1"/>
    </source>
</evidence>
<protein>
    <submittedName>
        <fullName evidence="2">Uncharacterized protein</fullName>
    </submittedName>
</protein>
<name>A0A8S5L8N6_9CAUD</name>
<evidence type="ECO:0000256" key="1">
    <source>
        <dbReference type="SAM" id="MobiDB-lite"/>
    </source>
</evidence>
<sequence length="59" mass="6291">MLRGKKDTVQERGGSISLRVLALMDLAPSPSRARHQPDSPSRLSRSGTALKGYTPSGKA</sequence>
<dbReference type="EMBL" id="BK014656">
    <property type="protein sequence ID" value="DAD66285.1"/>
    <property type="molecule type" value="Genomic_DNA"/>
</dbReference>